<dbReference type="CDD" id="cd05117">
    <property type="entry name" value="STKc_CAMK"/>
    <property type="match status" value="1"/>
</dbReference>
<dbReference type="Gene3D" id="2.60.200.20">
    <property type="match status" value="1"/>
</dbReference>
<reference evidence="14 15" key="1">
    <citation type="journal article" date="2015" name="Fungal Genet. Biol.">
        <title>Evolution of novel wood decay mechanisms in Agaricales revealed by the genome sequences of Fistulina hepatica and Cylindrobasidium torrendii.</title>
        <authorList>
            <person name="Floudas D."/>
            <person name="Held B.W."/>
            <person name="Riley R."/>
            <person name="Nagy L.G."/>
            <person name="Koehler G."/>
            <person name="Ransdell A.S."/>
            <person name="Younus H."/>
            <person name="Chow J."/>
            <person name="Chiniquy J."/>
            <person name="Lipzen A."/>
            <person name="Tritt A."/>
            <person name="Sun H."/>
            <person name="Haridas S."/>
            <person name="LaButti K."/>
            <person name="Ohm R.A."/>
            <person name="Kues U."/>
            <person name="Blanchette R.A."/>
            <person name="Grigoriev I.V."/>
            <person name="Minto R.E."/>
            <person name="Hibbett D.S."/>
        </authorList>
    </citation>
    <scope>NUCLEOTIDE SEQUENCE [LARGE SCALE GENOMIC DNA]</scope>
    <source>
        <strain evidence="14 15">FP15055 ss-10</strain>
    </source>
</reference>
<dbReference type="InterPro" id="IPR017441">
    <property type="entry name" value="Protein_kinase_ATP_BS"/>
</dbReference>
<feature type="binding site" evidence="8">
    <location>
        <begin position="321"/>
        <end position="322"/>
    </location>
    <ligand>
        <name>ATP</name>
        <dbReference type="ChEBI" id="CHEBI:30616"/>
    </ligand>
</feature>
<dbReference type="Proteomes" id="UP000054007">
    <property type="component" value="Unassembled WGS sequence"/>
</dbReference>
<evidence type="ECO:0000256" key="6">
    <source>
        <dbReference type="ARBA" id="ARBA00022840"/>
    </source>
</evidence>
<dbReference type="FunFam" id="3.30.200.20:FF:000042">
    <property type="entry name" value="Aurora kinase A"/>
    <property type="match status" value="1"/>
</dbReference>
<dbReference type="InterPro" id="IPR000719">
    <property type="entry name" value="Prot_kinase_dom"/>
</dbReference>
<gene>
    <name evidence="14" type="ORF">CYLTODRAFT_375239</name>
</gene>
<evidence type="ECO:0000256" key="1">
    <source>
        <dbReference type="ARBA" id="ARBA00005575"/>
    </source>
</evidence>
<evidence type="ECO:0000256" key="8">
    <source>
        <dbReference type="PIRSR" id="PIRSR630616-2"/>
    </source>
</evidence>
<evidence type="ECO:0000313" key="15">
    <source>
        <dbReference type="Proteomes" id="UP000054007"/>
    </source>
</evidence>
<dbReference type="SMART" id="SM00220">
    <property type="entry name" value="S_TKc"/>
    <property type="match status" value="1"/>
</dbReference>
<evidence type="ECO:0000256" key="10">
    <source>
        <dbReference type="PROSITE-ProRule" id="PRU10141"/>
    </source>
</evidence>
<feature type="cross-link" description="Glycyl lysine isopeptide (Lys-Gly) (interchain with G-Cter in SUMO2)" evidence="9">
    <location>
        <position position="319"/>
    </location>
</feature>
<feature type="domain" description="FHA" evidence="12">
    <location>
        <begin position="85"/>
        <end position="139"/>
    </location>
</feature>
<accession>A0A0D7BE90</accession>
<organism evidence="14 15">
    <name type="scientific">Cylindrobasidium torrendii FP15055 ss-10</name>
    <dbReference type="NCBI Taxonomy" id="1314674"/>
    <lineage>
        <taxon>Eukaryota</taxon>
        <taxon>Fungi</taxon>
        <taxon>Dikarya</taxon>
        <taxon>Basidiomycota</taxon>
        <taxon>Agaricomycotina</taxon>
        <taxon>Agaricomycetes</taxon>
        <taxon>Agaricomycetidae</taxon>
        <taxon>Agaricales</taxon>
        <taxon>Marasmiineae</taxon>
        <taxon>Physalacriaceae</taxon>
        <taxon>Cylindrobasidium</taxon>
    </lineage>
</organism>
<dbReference type="PANTHER" id="PTHR24350">
    <property type="entry name" value="SERINE/THREONINE-PROTEIN KINASE IAL-RELATED"/>
    <property type="match status" value="1"/>
</dbReference>
<proteinExistence type="inferred from homology"/>
<dbReference type="GO" id="GO:0004674">
    <property type="term" value="F:protein serine/threonine kinase activity"/>
    <property type="evidence" value="ECO:0007669"/>
    <property type="project" value="UniProtKB-KW"/>
</dbReference>
<dbReference type="SMART" id="SM00240">
    <property type="entry name" value="FHA"/>
    <property type="match status" value="1"/>
</dbReference>
<dbReference type="PROSITE" id="PS50006">
    <property type="entry name" value="FHA_DOMAIN"/>
    <property type="match status" value="1"/>
</dbReference>
<keyword evidence="15" id="KW-1185">Reference proteome</keyword>
<feature type="compositionally biased region" description="Acidic residues" evidence="11">
    <location>
        <begin position="22"/>
        <end position="47"/>
    </location>
</feature>
<dbReference type="FunFam" id="1.10.510.10:FF:000571">
    <property type="entry name" value="Maternal embryonic leucine zipper kinase"/>
    <property type="match status" value="1"/>
</dbReference>
<dbReference type="PROSITE" id="PS00107">
    <property type="entry name" value="PROTEIN_KINASE_ATP"/>
    <property type="match status" value="1"/>
</dbReference>
<dbReference type="SUPFAM" id="SSF49879">
    <property type="entry name" value="SMAD/FHA domain"/>
    <property type="match status" value="1"/>
</dbReference>
<dbReference type="Gene3D" id="1.10.510.10">
    <property type="entry name" value="Transferase(Phosphotransferase) domain 1"/>
    <property type="match status" value="1"/>
</dbReference>
<dbReference type="InterPro" id="IPR011009">
    <property type="entry name" value="Kinase-like_dom_sf"/>
</dbReference>
<evidence type="ECO:0000256" key="5">
    <source>
        <dbReference type="ARBA" id="ARBA00022777"/>
    </source>
</evidence>
<evidence type="ECO:0000259" key="13">
    <source>
        <dbReference type="PROSITE" id="PS50011"/>
    </source>
</evidence>
<protein>
    <submittedName>
        <fullName evidence="14">Pkinase-domain-containing protein</fullName>
    </submittedName>
</protein>
<evidence type="ECO:0000259" key="12">
    <source>
        <dbReference type="PROSITE" id="PS50006"/>
    </source>
</evidence>
<keyword evidence="6 8" id="KW-0067">ATP-binding</keyword>
<evidence type="ECO:0000256" key="3">
    <source>
        <dbReference type="ARBA" id="ARBA00022679"/>
    </source>
</evidence>
<dbReference type="PROSITE" id="PS50011">
    <property type="entry name" value="PROTEIN_KINASE_DOM"/>
    <property type="match status" value="1"/>
</dbReference>
<evidence type="ECO:0000256" key="2">
    <source>
        <dbReference type="ARBA" id="ARBA00022527"/>
    </source>
</evidence>
<dbReference type="Pfam" id="PF00069">
    <property type="entry name" value="Pkinase"/>
    <property type="match status" value="1"/>
</dbReference>
<keyword evidence="4 8" id="KW-0547">Nucleotide-binding</keyword>
<keyword evidence="5 14" id="KW-0418">Kinase</keyword>
<evidence type="ECO:0000313" key="14">
    <source>
        <dbReference type="EMBL" id="KIY67911.1"/>
    </source>
</evidence>
<feature type="region of interest" description="Disordered" evidence="11">
    <location>
        <begin position="595"/>
        <end position="680"/>
    </location>
</feature>
<dbReference type="AlphaFoldDB" id="A0A0D7BE90"/>
<dbReference type="InterPro" id="IPR008984">
    <property type="entry name" value="SMAD_FHA_dom_sf"/>
</dbReference>
<dbReference type="STRING" id="1314674.A0A0D7BE90"/>
<dbReference type="OrthoDB" id="10252171at2759"/>
<comment type="similarity">
    <text evidence="1">Belongs to the protein kinase superfamily. CAMK Ser/Thr protein kinase family. CHEK2 subfamily.</text>
</comment>
<feature type="active site" description="Proton acceptor" evidence="7">
    <location>
        <position position="317"/>
    </location>
</feature>
<name>A0A0D7BE90_9AGAR</name>
<sequence length="680" mass="75724">MDSPPPVTPVNPVGRPRNPLLIDDDEFDNGPEPEMNEDIMPTQDEDTQPNSQVQASVPDKDLWGLLQPCHRNNRPIHLRRTFRIYKVGRNKVGNQIILPSTKISNKHCTITWDGELSSSASVIVQDMSTNGTFVNGDRIGKGKQRLLRQGDEISFGTVVPQPASALDDYRFLFRLLAGGGTQEGMYAEYDLISELGKGSFATVMKALERQTGETRAIKMIHHRVAGNSQDEETRNKQLTREIEIMRGLRHPNICALHKVFREKNGSINLVLDLIDGGDLLDFILQHHGVNEAMGKHISYQICDALSYCHARLIAHRDLKPENILLTKTNPPMVKIADFGLAKVVDSATMLRTMCGTPAYLAPEVVSQVNDSGYGHMVDAWSVGVIMYSMLTNQTPFDERDSCVDIRQKIIERDIVWQPLYDKGISEYGIDLIWSFLFRDPKKRLTMAAALTHPWFSDYRSVTDYSQYDELLPPNQRKEVRDAAGSVMDIDRSRSTFRPEMSASQIEREAALTRRSRVVGQAAEDNMSMPAPPADMVANWSRVAGVGVGAVPQPIPSDVSSATLMPPPPNPVQTPVINAHIPPALVVDEPMHAPAPIVDDERMSTPTPDNLAPRALNGKRSLSPMSDVEENGDVRMNVMSPRKKPRVPSSSDMDTDKNKARGRKPTSSEPRRSSRNKKHSP</sequence>
<dbReference type="InterPro" id="IPR000253">
    <property type="entry name" value="FHA_dom"/>
</dbReference>
<evidence type="ECO:0000256" key="7">
    <source>
        <dbReference type="PIRSR" id="PIRSR630616-1"/>
    </source>
</evidence>
<evidence type="ECO:0000256" key="11">
    <source>
        <dbReference type="SAM" id="MobiDB-lite"/>
    </source>
</evidence>
<dbReference type="InterPro" id="IPR008271">
    <property type="entry name" value="Ser/Thr_kinase_AS"/>
</dbReference>
<feature type="binding site" evidence="8 10">
    <location>
        <position position="218"/>
    </location>
    <ligand>
        <name>ATP</name>
        <dbReference type="ChEBI" id="CHEBI:30616"/>
    </ligand>
</feature>
<keyword evidence="3" id="KW-0808">Transferase</keyword>
<dbReference type="Pfam" id="PF00498">
    <property type="entry name" value="FHA"/>
    <property type="match status" value="1"/>
</dbReference>
<feature type="region of interest" description="Disordered" evidence="11">
    <location>
        <begin position="1"/>
        <end position="54"/>
    </location>
</feature>
<dbReference type="InterPro" id="IPR030616">
    <property type="entry name" value="Aur-like"/>
</dbReference>
<dbReference type="EMBL" id="KN880514">
    <property type="protein sequence ID" value="KIY67911.1"/>
    <property type="molecule type" value="Genomic_DNA"/>
</dbReference>
<feature type="binding site" evidence="8">
    <location>
        <position position="337"/>
    </location>
    <ligand>
        <name>ATP</name>
        <dbReference type="ChEBI" id="CHEBI:30616"/>
    </ligand>
</feature>
<dbReference type="GO" id="GO:0005524">
    <property type="term" value="F:ATP binding"/>
    <property type="evidence" value="ECO:0007669"/>
    <property type="project" value="UniProtKB-UniRule"/>
</dbReference>
<keyword evidence="2" id="KW-0723">Serine/threonine-protein kinase</keyword>
<dbReference type="SUPFAM" id="SSF56112">
    <property type="entry name" value="Protein kinase-like (PK-like)"/>
    <property type="match status" value="1"/>
</dbReference>
<evidence type="ECO:0000256" key="4">
    <source>
        <dbReference type="ARBA" id="ARBA00022741"/>
    </source>
</evidence>
<feature type="domain" description="Protein kinase" evidence="13">
    <location>
        <begin position="189"/>
        <end position="455"/>
    </location>
</feature>
<evidence type="ECO:0000256" key="9">
    <source>
        <dbReference type="PIRSR" id="PIRSR630616-3"/>
    </source>
</evidence>
<dbReference type="PROSITE" id="PS00108">
    <property type="entry name" value="PROTEIN_KINASE_ST"/>
    <property type="match status" value="1"/>
</dbReference>